<feature type="region of interest" description="Disordered" evidence="1">
    <location>
        <begin position="670"/>
        <end position="712"/>
    </location>
</feature>
<evidence type="ECO:0000313" key="4">
    <source>
        <dbReference type="Proteomes" id="UP001651158"/>
    </source>
</evidence>
<feature type="region of interest" description="Disordered" evidence="1">
    <location>
        <begin position="473"/>
        <end position="493"/>
    </location>
</feature>
<keyword evidence="4" id="KW-1185">Reference proteome</keyword>
<feature type="transmembrane region" description="Helical" evidence="2">
    <location>
        <begin position="272"/>
        <end position="292"/>
    </location>
</feature>
<organism evidence="3 4">
    <name type="scientific">Taenia crassiceps</name>
    <dbReference type="NCBI Taxonomy" id="6207"/>
    <lineage>
        <taxon>Eukaryota</taxon>
        <taxon>Metazoa</taxon>
        <taxon>Spiralia</taxon>
        <taxon>Lophotrochozoa</taxon>
        <taxon>Platyhelminthes</taxon>
        <taxon>Cestoda</taxon>
        <taxon>Eucestoda</taxon>
        <taxon>Cyclophyllidea</taxon>
        <taxon>Taeniidae</taxon>
        <taxon>Taenia</taxon>
    </lineage>
</organism>
<evidence type="ECO:0008006" key="5">
    <source>
        <dbReference type="Google" id="ProtNLM"/>
    </source>
</evidence>
<protein>
    <recommendedName>
        <fullName evidence="5">Vezatin</fullName>
    </recommendedName>
</protein>
<keyword evidence="2" id="KW-1133">Transmembrane helix</keyword>
<reference evidence="3 4" key="1">
    <citation type="journal article" date="2022" name="Front. Cell. Infect. Microbiol.">
        <title>The Genomes of Two Strains of Taenia crassiceps the Animal Model for the Study of Human Cysticercosis.</title>
        <authorList>
            <person name="Bobes R.J."/>
            <person name="Estrada K."/>
            <person name="Rios-Valencia D.G."/>
            <person name="Calderon-Gallegos A."/>
            <person name="de la Torre P."/>
            <person name="Carrero J.C."/>
            <person name="Sanchez-Flores A."/>
            <person name="Laclette J.P."/>
        </authorList>
    </citation>
    <scope>NUCLEOTIDE SEQUENCE [LARGE SCALE GENOMIC DNA]</scope>
    <source>
        <strain evidence="3">WFUcys</strain>
    </source>
</reference>
<feature type="transmembrane region" description="Helical" evidence="2">
    <location>
        <begin position="242"/>
        <end position="260"/>
    </location>
</feature>
<dbReference type="Proteomes" id="UP001651158">
    <property type="component" value="Unassembled WGS sequence"/>
</dbReference>
<dbReference type="EMBL" id="JAKROA010000017">
    <property type="protein sequence ID" value="KAL5103600.1"/>
    <property type="molecule type" value="Genomic_DNA"/>
</dbReference>
<proteinExistence type="predicted"/>
<feature type="compositionally biased region" description="Pro residues" evidence="1">
    <location>
        <begin position="687"/>
        <end position="698"/>
    </location>
</feature>
<gene>
    <name evidence="3" type="ORF">TcWFU_008651</name>
</gene>
<evidence type="ECO:0000256" key="1">
    <source>
        <dbReference type="SAM" id="MobiDB-lite"/>
    </source>
</evidence>
<accession>A0ABR4Q2L0</accession>
<evidence type="ECO:0000256" key="2">
    <source>
        <dbReference type="SAM" id="Phobius"/>
    </source>
</evidence>
<sequence>MENDCPLFDFGTYKPIDYLLWKPLTDNVRGGKSSASISNITVDAPENFQEVKLPFTGFHIYHWGKRVNVSRPLDPGDLHFGLQAFGGVYEEFKQSGNGSLQIQWCVVVARSGWYICENILHPSLLNIRFILPLLHIGYIAVVCAMDEDLSALPLNHPLRIYLRGLDLDDDDDFGGVDGDQAARLCADTTPSTLSNLVSGYALLFDLLSYYHNQHIFANDRAYLEKCRSDLKRQLLSCPLRPLPFVPILLTILPIFFALLVSNVSILMCCAGVMFFLFITAELLFTSLTVFLVKCAIGYMEDLHLIVKKSLTLLRGLNTVEIGYTFASKGGAFRNQLDRVVLPKYSSQLYDVLYAYVSYVSSLSNTINQIIQSSPSLVSSLVEIGSSLSTSQDITTDGVTNKKSLLNIKAMFSTALEFDSELARVFGCFVALHLNESVFLDLRIIKALCAWLWCQRRGRGHLRGVDQMRVNLEERGGFEDEPPSGVTKASSPGPEEVQLREHLSALTSLHYNVISLSCRLYKLRERVASKASSLALHELSSEDLQSMRILLTNCQYCLDEAEKTLRDEFTKKMEPIPVPKVLEPTSIVEGMGELIPLDSEQPPFEDECLEAIAGAEDPQAGAEDELYDDLDQLGQPVSKAEIRRRNADRAILLNELVSVIAHRMMETREREAKALSRSRGLLDSNPSLPSPLPSSPPPDVEGEQSMPTSNDGCSISWEETSRGPSLDMKKHLFPCDRNFHLVETEEVLPTQAQSDGTPRFLDAGNSEEDGGVIATEDLAETSIGRFAISADLKALILQRGQAVRSSKEEEIFDDFGIGEELNADELEGQ</sequence>
<keyword evidence="2" id="KW-0472">Membrane</keyword>
<comment type="caution">
    <text evidence="3">The sequence shown here is derived from an EMBL/GenBank/DDBJ whole genome shotgun (WGS) entry which is preliminary data.</text>
</comment>
<evidence type="ECO:0000313" key="3">
    <source>
        <dbReference type="EMBL" id="KAL5103600.1"/>
    </source>
</evidence>
<keyword evidence="2" id="KW-0812">Transmembrane</keyword>
<name>A0ABR4Q2L0_9CEST</name>